<feature type="transmembrane region" description="Helical" evidence="1">
    <location>
        <begin position="46"/>
        <end position="66"/>
    </location>
</feature>
<dbReference type="InterPro" id="IPR007403">
    <property type="entry name" value="DUF456"/>
</dbReference>
<protein>
    <recommendedName>
        <fullName evidence="4">DUF456 domain-containing protein</fullName>
    </recommendedName>
</protein>
<dbReference type="AlphaFoldDB" id="A0A542YU34"/>
<evidence type="ECO:0000256" key="1">
    <source>
        <dbReference type="SAM" id="Phobius"/>
    </source>
</evidence>
<keyword evidence="1" id="KW-0472">Membrane</keyword>
<gene>
    <name evidence="2" type="ORF">FB467_2747</name>
</gene>
<name>A0A542YU34_9MICO</name>
<proteinExistence type="predicted"/>
<feature type="transmembrane region" description="Helical" evidence="1">
    <location>
        <begin position="6"/>
        <end position="39"/>
    </location>
</feature>
<keyword evidence="1" id="KW-1133">Transmembrane helix</keyword>
<comment type="caution">
    <text evidence="2">The sequence shown here is derived from an EMBL/GenBank/DDBJ whole genome shotgun (WGS) entry which is preliminary data.</text>
</comment>
<dbReference type="EMBL" id="VFOP01000001">
    <property type="protein sequence ID" value="TQL51597.1"/>
    <property type="molecule type" value="Genomic_DNA"/>
</dbReference>
<accession>A0A542YU34</accession>
<feature type="transmembrane region" description="Helical" evidence="1">
    <location>
        <begin position="86"/>
        <end position="111"/>
    </location>
</feature>
<evidence type="ECO:0000313" key="3">
    <source>
        <dbReference type="Proteomes" id="UP000319516"/>
    </source>
</evidence>
<dbReference type="RefSeq" id="WP_194288312.1">
    <property type="nucleotide sequence ID" value="NZ_BAAAIK010000011.1"/>
</dbReference>
<organism evidence="2 3">
    <name type="scientific">Ornithinicoccus hortensis</name>
    <dbReference type="NCBI Taxonomy" id="82346"/>
    <lineage>
        <taxon>Bacteria</taxon>
        <taxon>Bacillati</taxon>
        <taxon>Actinomycetota</taxon>
        <taxon>Actinomycetes</taxon>
        <taxon>Micrococcales</taxon>
        <taxon>Intrasporangiaceae</taxon>
        <taxon>Ornithinicoccus</taxon>
    </lineage>
</organism>
<feature type="transmembrane region" description="Helical" evidence="1">
    <location>
        <begin position="132"/>
        <end position="158"/>
    </location>
</feature>
<dbReference type="Proteomes" id="UP000319516">
    <property type="component" value="Unassembled WGS sequence"/>
</dbReference>
<reference evidence="2 3" key="1">
    <citation type="submission" date="2019-06" db="EMBL/GenBank/DDBJ databases">
        <title>Sequencing the genomes of 1000 actinobacteria strains.</title>
        <authorList>
            <person name="Klenk H.-P."/>
        </authorList>
    </citation>
    <scope>NUCLEOTIDE SEQUENCE [LARGE SCALE GENOMIC DNA]</scope>
    <source>
        <strain evidence="2 3">DSM 12335</strain>
    </source>
</reference>
<dbReference type="Pfam" id="PF04306">
    <property type="entry name" value="DUF456"/>
    <property type="match status" value="1"/>
</dbReference>
<evidence type="ECO:0000313" key="2">
    <source>
        <dbReference type="EMBL" id="TQL51597.1"/>
    </source>
</evidence>
<evidence type="ECO:0008006" key="4">
    <source>
        <dbReference type="Google" id="ProtNLM"/>
    </source>
</evidence>
<sequence>MTVITVIAGLVMLVGLIGIVIPVLPGLLLVWAGILLWTLETQGGAWWVFGIATAIAAACLLLEYTIPGKRMRKAGVRTSTLLAGLGVAIVGFFVIPGVGALLGFPLGIYLVERARRGGHAQAWTATKHALKAVGLNILIELASALVMVGVWLASIIWIL</sequence>
<keyword evidence="1" id="KW-0812">Transmembrane</keyword>
<keyword evidence="3" id="KW-1185">Reference proteome</keyword>